<protein>
    <submittedName>
        <fullName evidence="6">Phage tail protein</fullName>
    </submittedName>
</protein>
<dbReference type="Gene3D" id="2.30.300.10">
    <property type="entry name" value="Baseplate protein-like domain - beta roll fold"/>
    <property type="match status" value="1"/>
</dbReference>
<dbReference type="SUPFAM" id="SSF69279">
    <property type="entry name" value="Phage tail proteins"/>
    <property type="match status" value="2"/>
</dbReference>
<dbReference type="InterPro" id="IPR054482">
    <property type="entry name" value="NMB1110-like_3rd"/>
</dbReference>
<dbReference type="Pfam" id="PF22255">
    <property type="entry name" value="Gp44-like_2nd"/>
    <property type="match status" value="1"/>
</dbReference>
<evidence type="ECO:0000259" key="3">
    <source>
        <dbReference type="Pfam" id="PF22174"/>
    </source>
</evidence>
<gene>
    <name evidence="6" type="ORF">C5469_00870</name>
</gene>
<evidence type="ECO:0000313" key="6">
    <source>
        <dbReference type="EMBL" id="NHB90746.1"/>
    </source>
</evidence>
<evidence type="ECO:0000256" key="1">
    <source>
        <dbReference type="SAM" id="MobiDB-lite"/>
    </source>
</evidence>
<dbReference type="Proteomes" id="UP000591844">
    <property type="component" value="Unassembled WGS sequence"/>
</dbReference>
<name>A0A7X5QAF5_9GAMM</name>
<feature type="region of interest" description="Disordered" evidence="1">
    <location>
        <begin position="377"/>
        <end position="405"/>
    </location>
</feature>
<evidence type="ECO:0000259" key="5">
    <source>
        <dbReference type="Pfam" id="PF22630"/>
    </source>
</evidence>
<accession>A0A7X5QAF5</accession>
<feature type="domain" description="Baseplate hub protein gp44/GpP-like second" evidence="4">
    <location>
        <begin position="100"/>
        <end position="182"/>
    </location>
</feature>
<keyword evidence="7" id="KW-1185">Reference proteome</keyword>
<sequence>MPIPDKTAVPFEDKPVLLLNGKVHGGWQHYRIDSDFLKSADAWQLSLGLPDGVFPVDAVRGAPVKVKIRDTVILSGRVDSVTRDVSRRGVTLSLSGRDDAAILVDCAAPIFSARQLNLDEVIASIVRPLGITRIRIQASGMTRNDRVHIEPGERAWDALARAAAARGVWPWLDPDGTLVIGGPDYSSPPVADLIMRRDGQGNNLISLSDMRNIQGCFSELTLLAQSHASTTDNQKLKPVDVTAPQKFTVTDTDDDSGNQAKTGHHNYRIKVTDPTVPYYRPQILTNGDVDNQQQLQYRARKALADARLTGLDIRAEVHGHRTPNGELWQPGQRVRIQSELHGIDGIYFLMGREFIGGRPGGIMTSLRFKEDGVWIPDAYPDKKKKKGSKKKGKDQLRAVPVWENK</sequence>
<dbReference type="Pfam" id="PF21683">
    <property type="entry name" value="GpP-like_1st"/>
    <property type="match status" value="1"/>
</dbReference>
<dbReference type="InterPro" id="IPR053981">
    <property type="entry name" value="Gp44/GpP-like_2nd"/>
</dbReference>
<evidence type="ECO:0000259" key="2">
    <source>
        <dbReference type="Pfam" id="PF21683"/>
    </source>
</evidence>
<dbReference type="Gene3D" id="3.55.50.10">
    <property type="entry name" value="Baseplate protein-like domains"/>
    <property type="match status" value="1"/>
</dbReference>
<dbReference type="Pfam" id="PF22174">
    <property type="entry name" value="NMB1110-like_C"/>
    <property type="match status" value="1"/>
</dbReference>
<organism evidence="6 7">
    <name type="scientific">Photorhabdus cinerea</name>
    <dbReference type="NCBI Taxonomy" id="471575"/>
    <lineage>
        <taxon>Bacteria</taxon>
        <taxon>Pseudomonadati</taxon>
        <taxon>Pseudomonadota</taxon>
        <taxon>Gammaproteobacteria</taxon>
        <taxon>Enterobacterales</taxon>
        <taxon>Morganellaceae</taxon>
        <taxon>Photorhabdus</taxon>
    </lineage>
</organism>
<dbReference type="EMBL" id="PUJW01000001">
    <property type="protein sequence ID" value="NHB90746.1"/>
    <property type="molecule type" value="Genomic_DNA"/>
</dbReference>
<dbReference type="Pfam" id="PF22630">
    <property type="entry name" value="NMB1110_3rd"/>
    <property type="match status" value="1"/>
</dbReference>
<dbReference type="Gene3D" id="3.30.1920.10">
    <property type="entry name" value="Baseplate protein-like domains - 2 layer sandwich fold"/>
    <property type="match status" value="1"/>
</dbReference>
<feature type="compositionally biased region" description="Basic residues" evidence="1">
    <location>
        <begin position="382"/>
        <end position="392"/>
    </location>
</feature>
<comment type="caution">
    <text evidence="6">The sequence shown here is derived from an EMBL/GenBank/DDBJ whole genome shotgun (WGS) entry which is preliminary data.</text>
</comment>
<dbReference type="PIRSF" id="PIRSF004440">
    <property type="entry name" value="GpP"/>
    <property type="match status" value="1"/>
</dbReference>
<dbReference type="InterPro" id="IPR054034">
    <property type="entry name" value="NMB1110-like_C"/>
</dbReference>
<evidence type="ECO:0000259" key="4">
    <source>
        <dbReference type="Pfam" id="PF22255"/>
    </source>
</evidence>
<dbReference type="InterPro" id="IPR026276">
    <property type="entry name" value="Baseplate_GpP"/>
</dbReference>
<proteinExistence type="predicted"/>
<dbReference type="RefSeq" id="WP_166301034.1">
    <property type="nucleotide sequence ID" value="NZ_CAWPIB010000001.1"/>
</dbReference>
<dbReference type="AlphaFoldDB" id="A0A7X5QAF5"/>
<feature type="domain" description="Tail protein NMB1110-like C-terminal" evidence="3">
    <location>
        <begin position="305"/>
        <end position="373"/>
    </location>
</feature>
<feature type="domain" description="Tail protein NMB1110-like third" evidence="5">
    <location>
        <begin position="256"/>
        <end position="303"/>
    </location>
</feature>
<dbReference type="InterPro" id="IPR049354">
    <property type="entry name" value="GpP-like_N"/>
</dbReference>
<feature type="domain" description="Baseplate hub protein gp44-like N-terminal" evidence="2">
    <location>
        <begin position="17"/>
        <end position="98"/>
    </location>
</feature>
<evidence type="ECO:0000313" key="7">
    <source>
        <dbReference type="Proteomes" id="UP000591844"/>
    </source>
</evidence>
<dbReference type="InterPro" id="IPR023399">
    <property type="entry name" value="Baseplate-like_2-layer_sand"/>
</dbReference>
<reference evidence="6 7" key="1">
    <citation type="submission" date="2018-02" db="EMBL/GenBank/DDBJ databases">
        <authorList>
            <person name="Machado R.A."/>
        </authorList>
    </citation>
    <scope>NUCLEOTIDE SEQUENCE [LARGE SCALE GENOMIC DNA]</scope>
    <source>
        <strain evidence="6 7">DSM 19724</strain>
    </source>
</reference>